<name>A0A6H1ZBQ9_9ZZZZ</name>
<gene>
    <name evidence="2" type="ORF">TM448A00224_0011</name>
    <name evidence="3" type="ORF">TM448B01878_0004</name>
</gene>
<reference evidence="2" key="1">
    <citation type="submission" date="2020-03" db="EMBL/GenBank/DDBJ databases">
        <title>The deep terrestrial virosphere.</title>
        <authorList>
            <person name="Holmfeldt K."/>
            <person name="Nilsson E."/>
            <person name="Simone D."/>
            <person name="Lopez-Fernandez M."/>
            <person name="Wu X."/>
            <person name="de Brujin I."/>
            <person name="Lundin D."/>
            <person name="Andersson A."/>
            <person name="Bertilsson S."/>
            <person name="Dopson M."/>
        </authorList>
    </citation>
    <scope>NUCLEOTIDE SEQUENCE</scope>
    <source>
        <strain evidence="2">TM448A00224</strain>
        <strain evidence="3">TM448B01878</strain>
    </source>
</reference>
<sequence length="74" mass="8064">MPLKYDQIAEVEAIALRIVKQEIAKDLLFKVEAFTEEIEKASVKLNAKKPESSTKASTSVPSAGGFLAGKQSRK</sequence>
<accession>A0A6H1ZBQ9</accession>
<evidence type="ECO:0000256" key="1">
    <source>
        <dbReference type="SAM" id="MobiDB-lite"/>
    </source>
</evidence>
<feature type="region of interest" description="Disordered" evidence="1">
    <location>
        <begin position="45"/>
        <end position="74"/>
    </location>
</feature>
<organism evidence="2">
    <name type="scientific">viral metagenome</name>
    <dbReference type="NCBI Taxonomy" id="1070528"/>
    <lineage>
        <taxon>unclassified sequences</taxon>
        <taxon>metagenomes</taxon>
        <taxon>organismal metagenomes</taxon>
    </lineage>
</organism>
<evidence type="ECO:0000313" key="2">
    <source>
        <dbReference type="EMBL" id="QJA45346.1"/>
    </source>
</evidence>
<dbReference type="EMBL" id="MT144836">
    <property type="protein sequence ID" value="QJI00198.1"/>
    <property type="molecule type" value="Genomic_DNA"/>
</dbReference>
<dbReference type="EMBL" id="MT143989">
    <property type="protein sequence ID" value="QJA45346.1"/>
    <property type="molecule type" value="Genomic_DNA"/>
</dbReference>
<proteinExistence type="predicted"/>
<dbReference type="AlphaFoldDB" id="A0A6H1ZBQ9"/>
<protein>
    <submittedName>
        <fullName evidence="2">Uncharacterized protein</fullName>
    </submittedName>
</protein>
<evidence type="ECO:0000313" key="3">
    <source>
        <dbReference type="EMBL" id="QJI00198.1"/>
    </source>
</evidence>